<evidence type="ECO:0000256" key="1">
    <source>
        <dbReference type="ARBA" id="ARBA00022729"/>
    </source>
</evidence>
<dbReference type="AlphaFoldDB" id="A0AAV8DE59"/>
<proteinExistence type="predicted"/>
<dbReference type="Pfam" id="PF03181">
    <property type="entry name" value="BURP"/>
    <property type="match status" value="1"/>
</dbReference>
<evidence type="ECO:0000259" key="3">
    <source>
        <dbReference type="PROSITE" id="PS51277"/>
    </source>
</evidence>
<feature type="signal peptide" evidence="2">
    <location>
        <begin position="1"/>
        <end position="21"/>
    </location>
</feature>
<dbReference type="Proteomes" id="UP001140206">
    <property type="component" value="Chromosome 4"/>
</dbReference>
<dbReference type="PANTHER" id="PTHR31236:SF31">
    <property type="entry name" value="BURP DOMAIN-CONTAINING PROTEIN 7"/>
    <property type="match status" value="1"/>
</dbReference>
<organism evidence="4 5">
    <name type="scientific">Rhynchospora pubera</name>
    <dbReference type="NCBI Taxonomy" id="906938"/>
    <lineage>
        <taxon>Eukaryota</taxon>
        <taxon>Viridiplantae</taxon>
        <taxon>Streptophyta</taxon>
        <taxon>Embryophyta</taxon>
        <taxon>Tracheophyta</taxon>
        <taxon>Spermatophyta</taxon>
        <taxon>Magnoliopsida</taxon>
        <taxon>Liliopsida</taxon>
        <taxon>Poales</taxon>
        <taxon>Cyperaceae</taxon>
        <taxon>Cyperoideae</taxon>
        <taxon>Rhynchosporeae</taxon>
        <taxon>Rhynchospora</taxon>
    </lineage>
</organism>
<dbReference type="InterPro" id="IPR044816">
    <property type="entry name" value="BURP"/>
</dbReference>
<comment type="caution">
    <text evidence="4">The sequence shown here is derived from an EMBL/GenBank/DDBJ whole genome shotgun (WGS) entry which is preliminary data.</text>
</comment>
<dbReference type="PANTHER" id="PTHR31236">
    <property type="entry name" value="BURP DOMAIN PROTEIN USPL1-LIKE"/>
    <property type="match status" value="1"/>
</dbReference>
<keyword evidence="5" id="KW-1185">Reference proteome</keyword>
<protein>
    <submittedName>
        <fullName evidence="4">BURP domain-containing protein</fullName>
    </submittedName>
</protein>
<reference evidence="4" key="1">
    <citation type="submission" date="2022-08" db="EMBL/GenBank/DDBJ databases">
        <authorList>
            <person name="Marques A."/>
        </authorList>
    </citation>
    <scope>NUCLEOTIDE SEQUENCE</scope>
    <source>
        <strain evidence="4">RhyPub2mFocal</strain>
        <tissue evidence="4">Leaves</tissue>
    </source>
</reference>
<dbReference type="InterPro" id="IPR004873">
    <property type="entry name" value="BURP_dom"/>
</dbReference>
<dbReference type="SMART" id="SM01045">
    <property type="entry name" value="BURP"/>
    <property type="match status" value="1"/>
</dbReference>
<feature type="chain" id="PRO_5043462609" evidence="2">
    <location>
        <begin position="22"/>
        <end position="281"/>
    </location>
</feature>
<dbReference type="PROSITE" id="PS51277">
    <property type="entry name" value="BURP"/>
    <property type="match status" value="1"/>
</dbReference>
<evidence type="ECO:0000313" key="4">
    <source>
        <dbReference type="EMBL" id="KAJ4765681.1"/>
    </source>
</evidence>
<evidence type="ECO:0000256" key="2">
    <source>
        <dbReference type="SAM" id="SignalP"/>
    </source>
</evidence>
<gene>
    <name evidence="4" type="ORF">LUZ62_076056</name>
</gene>
<sequence>MARFLLLSFLLLVALADGVSSATSSAEEYWRSVMLNSPMPSAIHDIIYPGKAAVPAAHEDKVGSIFFLEQSLQPGSTMTLQFTRTTTGASFLPRQVADSIPFSSPMLPGIFSRLSIDPSSKMASSIKKTIADCEAEPLAGEQWFCATSLESMIDYSMSSLNSSNLCAMSTSVAKATSPKQKYTITGLNKEKASELVACHAKVYAYAVFHCHPTTASAYTVSLDGADGTKVQALAVCHMDPAPGVEEAYDKLGVKPGSLPVCHFLPQDDLIWLEFRSNDLMA</sequence>
<keyword evidence="1 2" id="KW-0732">Signal</keyword>
<accession>A0AAV8DE59</accession>
<dbReference type="EMBL" id="JAMFTS010000004">
    <property type="protein sequence ID" value="KAJ4765681.1"/>
    <property type="molecule type" value="Genomic_DNA"/>
</dbReference>
<feature type="domain" description="BURP" evidence="3">
    <location>
        <begin position="66"/>
        <end position="274"/>
    </location>
</feature>
<name>A0AAV8DE59_9POAL</name>
<evidence type="ECO:0000313" key="5">
    <source>
        <dbReference type="Proteomes" id="UP001140206"/>
    </source>
</evidence>